<feature type="active site" description="Charge relay system" evidence="2">
    <location>
        <position position="361"/>
    </location>
</feature>
<protein>
    <submittedName>
        <fullName evidence="5">Acyltransferase with similarity to Eeb1p and Eht1p</fullName>
    </submittedName>
</protein>
<name>C4R6T8_KOMPG</name>
<dbReference type="InterPro" id="IPR022742">
    <property type="entry name" value="Hydrolase_4"/>
</dbReference>
<evidence type="ECO:0000256" key="3">
    <source>
        <dbReference type="SAM" id="MobiDB-lite"/>
    </source>
</evidence>
<keyword evidence="6" id="KW-1185">Reference proteome</keyword>
<reference evidence="5 6" key="1">
    <citation type="journal article" date="2009" name="Nat. Biotechnol.">
        <title>Genome sequence of the recombinant protein production host Pichia pastoris.</title>
        <authorList>
            <person name="De Schutter K."/>
            <person name="Lin Y.C."/>
            <person name="Tiels P."/>
            <person name="Van Hecke A."/>
            <person name="Glinka S."/>
            <person name="Weber-Lehmann J."/>
            <person name="Rouze P."/>
            <person name="Van de Peer Y."/>
            <person name="Callewaert N."/>
        </authorList>
    </citation>
    <scope>NUCLEOTIDE SEQUENCE [LARGE SCALE GENOMIC DNA]</scope>
    <source>
        <strain evidence="6">GS115 / ATCC 20864</strain>
    </source>
</reference>
<dbReference type="AlphaFoldDB" id="C4R6T8"/>
<dbReference type="Pfam" id="PF12146">
    <property type="entry name" value="Hydrolase_4"/>
    <property type="match status" value="1"/>
</dbReference>
<dbReference type="GO" id="GO:0047372">
    <property type="term" value="F:monoacylglycerol lipase activity"/>
    <property type="evidence" value="ECO:0007669"/>
    <property type="project" value="EnsemblFungi"/>
</dbReference>
<gene>
    <name evidence="5" type="ordered locus">PAS_chr4_0086</name>
</gene>
<dbReference type="InterPro" id="IPR012020">
    <property type="entry name" value="ABHD4"/>
</dbReference>
<dbReference type="OrthoDB" id="5954035at2759"/>
<feature type="active site" description="Charge relay system" evidence="2">
    <location>
        <position position="229"/>
    </location>
</feature>
<feature type="active site" description="Charge relay system" evidence="2">
    <location>
        <position position="390"/>
    </location>
</feature>
<evidence type="ECO:0000313" key="5">
    <source>
        <dbReference type="EMBL" id="CAY71313.1"/>
    </source>
</evidence>
<comment type="similarity">
    <text evidence="1">Belongs to the AB hydrolase superfamily. AB hydrolase 4 family.</text>
</comment>
<proteinExistence type="inferred from homology"/>
<dbReference type="EMBL" id="FN392322">
    <property type="protein sequence ID" value="CAY71313.1"/>
    <property type="molecule type" value="Genomic_DNA"/>
</dbReference>
<keyword evidence="5" id="KW-0012">Acyltransferase</keyword>
<dbReference type="PIRSF" id="PIRSF005211">
    <property type="entry name" value="Ab_hydro_YheT"/>
    <property type="match status" value="1"/>
</dbReference>
<dbReference type="RefSeq" id="XP_002493492.1">
    <property type="nucleotide sequence ID" value="XM_002493447.1"/>
</dbReference>
<keyword evidence="5" id="KW-0808">Transferase</keyword>
<dbReference type="InParanoid" id="C4R6T8"/>
<dbReference type="GO" id="GO:0004806">
    <property type="term" value="F:triacylglycerol lipase activity"/>
    <property type="evidence" value="ECO:0007669"/>
    <property type="project" value="EnsemblFungi"/>
</dbReference>
<sequence>MVGIINQVKLHKPDVAVKLPKKDGNGFSTLEDIINTYIPEFQDGKQSWFYPPLFNGHLQTMWAAAGSFEQVDQIYYGRRVLNYPDGGSGTADFVISKKQFEEEEAGIPPKSQCVQADNGELVEPVLPPRTRFMNEGELKNQASDDTRPMLVVLHGLSGGSHEAYVRCLLKEVTEEHDFDAVVLNARGCAQSQLSTPQLFNGFWTEDLRFLVNHLATWFPERTLFAVGASLGASILSNYIGQEGDECRFAAAAVLGNPWDLAASSYLLHRSWIGRYIYSPAMTQSLMNLVDRHDDILRGSDLYSQNRERYHEGIKLLYDFDNRYTAPLFKFNTAYEYYRVGSSVNRLPAVRTPLLIINALDDPIVGSEALPFQECKSNPFTLMLTTSLGGHLAWFQSPTKRWYVRPLASFFQKFYDTIDTKSQPEIDPKALPHKHQATDGRLRGPFQ</sequence>
<dbReference type="eggNOG" id="KOG1838">
    <property type="taxonomic scope" value="Eukaryota"/>
</dbReference>
<dbReference type="GO" id="GO:0008126">
    <property type="term" value="F:acetylesterase activity"/>
    <property type="evidence" value="ECO:0007669"/>
    <property type="project" value="TreeGrafter"/>
</dbReference>
<dbReference type="Proteomes" id="UP000000314">
    <property type="component" value="Chromosome 4"/>
</dbReference>
<dbReference type="SUPFAM" id="SSF53474">
    <property type="entry name" value="alpha/beta-Hydrolases"/>
    <property type="match status" value="1"/>
</dbReference>
<dbReference type="GO" id="GO:0016746">
    <property type="term" value="F:acyltransferase activity"/>
    <property type="evidence" value="ECO:0007669"/>
    <property type="project" value="UniProtKB-KW"/>
</dbReference>
<dbReference type="FunCoup" id="C4R6T8">
    <property type="interactions" value="251"/>
</dbReference>
<dbReference type="HOGENOM" id="CLU_032487_1_0_1"/>
<dbReference type="KEGG" id="ppa:PAS_chr4_0086"/>
<dbReference type="GO" id="GO:0051792">
    <property type="term" value="P:medium-chain fatty acid biosynthetic process"/>
    <property type="evidence" value="ECO:0007669"/>
    <property type="project" value="EnsemblFungi"/>
</dbReference>
<dbReference type="GeneID" id="8201321"/>
<dbReference type="OMA" id="HCTGEDV"/>
<dbReference type="GO" id="GO:0051793">
    <property type="term" value="P:medium-chain fatty acid catabolic process"/>
    <property type="evidence" value="ECO:0007669"/>
    <property type="project" value="TreeGrafter"/>
</dbReference>
<dbReference type="PANTHER" id="PTHR10794:SF63">
    <property type="entry name" value="ALPHA_BETA HYDROLASE 1, ISOFORM A"/>
    <property type="match status" value="1"/>
</dbReference>
<dbReference type="GO" id="GO:0006641">
    <property type="term" value="P:triglyceride metabolic process"/>
    <property type="evidence" value="ECO:0007669"/>
    <property type="project" value="EnsemblFungi"/>
</dbReference>
<dbReference type="Gene3D" id="3.40.50.1820">
    <property type="entry name" value="alpha/beta hydrolase"/>
    <property type="match status" value="1"/>
</dbReference>
<dbReference type="InterPro" id="IPR050960">
    <property type="entry name" value="AB_hydrolase_4_sf"/>
</dbReference>
<dbReference type="PANTHER" id="PTHR10794">
    <property type="entry name" value="ABHYDROLASE DOMAIN-CONTAINING PROTEIN"/>
    <property type="match status" value="1"/>
</dbReference>
<evidence type="ECO:0000313" key="6">
    <source>
        <dbReference type="Proteomes" id="UP000000314"/>
    </source>
</evidence>
<evidence type="ECO:0000256" key="2">
    <source>
        <dbReference type="PIRSR" id="PIRSR005211-1"/>
    </source>
</evidence>
<accession>C4R6T8</accession>
<feature type="domain" description="Serine aminopeptidase S33" evidence="4">
    <location>
        <begin position="146"/>
        <end position="367"/>
    </location>
</feature>
<organism evidence="5 6">
    <name type="scientific">Komagataella phaffii (strain GS115 / ATCC 20864)</name>
    <name type="common">Yeast</name>
    <name type="synonym">Pichia pastoris</name>
    <dbReference type="NCBI Taxonomy" id="644223"/>
    <lineage>
        <taxon>Eukaryota</taxon>
        <taxon>Fungi</taxon>
        <taxon>Dikarya</taxon>
        <taxon>Ascomycota</taxon>
        <taxon>Saccharomycotina</taxon>
        <taxon>Pichiomycetes</taxon>
        <taxon>Pichiales</taxon>
        <taxon>Pichiaceae</taxon>
        <taxon>Komagataella</taxon>
    </lineage>
</organism>
<evidence type="ECO:0000259" key="4">
    <source>
        <dbReference type="Pfam" id="PF12146"/>
    </source>
</evidence>
<evidence type="ECO:0000256" key="1">
    <source>
        <dbReference type="ARBA" id="ARBA00010884"/>
    </source>
</evidence>
<dbReference type="ESTHER" id="picpg-c4r6t8">
    <property type="family name" value="abh_upf0017"/>
</dbReference>
<feature type="region of interest" description="Disordered" evidence="3">
    <location>
        <begin position="424"/>
        <end position="446"/>
    </location>
</feature>
<dbReference type="InterPro" id="IPR029058">
    <property type="entry name" value="AB_hydrolase_fold"/>
</dbReference>